<dbReference type="STRING" id="763407.A0A162NEY3"/>
<name>A0A162NEY3_PHYB8</name>
<evidence type="ECO:0000256" key="1">
    <source>
        <dbReference type="SAM" id="MobiDB-lite"/>
    </source>
</evidence>
<protein>
    <recommendedName>
        <fullName evidence="4">M-phase phosphoprotein 6</fullName>
    </recommendedName>
</protein>
<feature type="compositionally biased region" description="Basic and acidic residues" evidence="1">
    <location>
        <begin position="96"/>
        <end position="115"/>
    </location>
</feature>
<evidence type="ECO:0008006" key="4">
    <source>
        <dbReference type="Google" id="ProtNLM"/>
    </source>
</evidence>
<dbReference type="PANTHER" id="PTHR13582:SF0">
    <property type="entry name" value="M-PHASE PHOSPHOPROTEIN 6"/>
    <property type="match status" value="1"/>
</dbReference>
<dbReference type="RefSeq" id="XP_018291758.1">
    <property type="nucleotide sequence ID" value="XM_018435810.1"/>
</dbReference>
<feature type="region of interest" description="Disordered" evidence="1">
    <location>
        <begin position="96"/>
        <end position="170"/>
    </location>
</feature>
<sequence length="170" mass="19740">MSDNKVKGKQASSRLLGMKFMQRSMEKELQEEHEKERKRVISEAEWTVDYDTGELQKPAIRVEYQPSFLAFSTTTTTGRKSFKGFNKDIEEGEVDIEKTERLKREEAAEEAHSMSDKQMLNSKTTIRSFMRPPKRKDTSKESAESDNVDGEKKKKKKKAKLENQGFIRPK</sequence>
<dbReference type="OrthoDB" id="20403at2759"/>
<dbReference type="InterPro" id="IPR019324">
    <property type="entry name" value="MPP6"/>
</dbReference>
<organism evidence="2 3">
    <name type="scientific">Phycomyces blakesleeanus (strain ATCC 8743b / DSM 1359 / FGSC 10004 / NBRC 33097 / NRRL 1555)</name>
    <dbReference type="NCBI Taxonomy" id="763407"/>
    <lineage>
        <taxon>Eukaryota</taxon>
        <taxon>Fungi</taxon>
        <taxon>Fungi incertae sedis</taxon>
        <taxon>Mucoromycota</taxon>
        <taxon>Mucoromycotina</taxon>
        <taxon>Mucoromycetes</taxon>
        <taxon>Mucorales</taxon>
        <taxon>Phycomycetaceae</taxon>
        <taxon>Phycomyces</taxon>
    </lineage>
</organism>
<reference evidence="3" key="1">
    <citation type="submission" date="2015-06" db="EMBL/GenBank/DDBJ databases">
        <title>Expansion of signal transduction pathways in fungi by whole-genome duplication.</title>
        <authorList>
            <consortium name="DOE Joint Genome Institute"/>
            <person name="Corrochano L.M."/>
            <person name="Kuo A."/>
            <person name="Marcet-Houben M."/>
            <person name="Polaino S."/>
            <person name="Salamov A."/>
            <person name="Villalobos J.M."/>
            <person name="Alvarez M.I."/>
            <person name="Avalos J."/>
            <person name="Benito E.P."/>
            <person name="Benoit I."/>
            <person name="Burger G."/>
            <person name="Camino L.P."/>
            <person name="Canovas D."/>
            <person name="Cerda-Olmedo E."/>
            <person name="Cheng J.-F."/>
            <person name="Dominguez A."/>
            <person name="Elias M."/>
            <person name="Eslava A.P."/>
            <person name="Glaser F."/>
            <person name="Grimwood J."/>
            <person name="Gutierrez G."/>
            <person name="Heitman J."/>
            <person name="Henrissat B."/>
            <person name="Iturriaga E.A."/>
            <person name="Lang B.F."/>
            <person name="Lavin J.L."/>
            <person name="Lee S."/>
            <person name="Li W."/>
            <person name="Lindquist E."/>
            <person name="Lopez-Garcia S."/>
            <person name="Luque E.M."/>
            <person name="Marcos A.T."/>
            <person name="Martin J."/>
            <person name="McCluskey K."/>
            <person name="Medina H.R."/>
            <person name="Miralles-Duran A."/>
            <person name="Miyazaki A."/>
            <person name="Munoz-Torres E."/>
            <person name="Oguiza J.A."/>
            <person name="Ohm R."/>
            <person name="Olmedo M."/>
            <person name="Orejas M."/>
            <person name="Ortiz-Castellanos L."/>
            <person name="Pisabarro A.G."/>
            <person name="Rodriguez-Romero J."/>
            <person name="Ruiz-Herrera J."/>
            <person name="Ruiz-Vazquez R."/>
            <person name="Sanz C."/>
            <person name="Schackwitz W."/>
            <person name="Schmutz J."/>
            <person name="Shahriari M."/>
            <person name="Shelest E."/>
            <person name="Silva-Franco F."/>
            <person name="Soanes D."/>
            <person name="Syed K."/>
            <person name="Tagua V.G."/>
            <person name="Talbot N.J."/>
            <person name="Thon M."/>
            <person name="De vries R.P."/>
            <person name="Wiebenga A."/>
            <person name="Yadav J.S."/>
            <person name="Braun E.L."/>
            <person name="Baker S."/>
            <person name="Garre V."/>
            <person name="Horwitz B."/>
            <person name="Torres-Martinez S."/>
            <person name="Idnurm A."/>
            <person name="Herrera-Estrella A."/>
            <person name="Gabaldon T."/>
            <person name="Grigoriev I.V."/>
        </authorList>
    </citation>
    <scope>NUCLEOTIDE SEQUENCE [LARGE SCALE GENOMIC DNA]</scope>
    <source>
        <strain evidence="3">NRRL 1555(-)</strain>
    </source>
</reference>
<dbReference type="GO" id="GO:0000460">
    <property type="term" value="P:maturation of 5.8S rRNA"/>
    <property type="evidence" value="ECO:0007669"/>
    <property type="project" value="TreeGrafter"/>
</dbReference>
<dbReference type="VEuPathDB" id="FungiDB:PHYBLDRAFT_168152"/>
<dbReference type="Proteomes" id="UP000077315">
    <property type="component" value="Unassembled WGS sequence"/>
</dbReference>
<dbReference type="InParanoid" id="A0A162NEY3"/>
<evidence type="ECO:0000313" key="3">
    <source>
        <dbReference type="Proteomes" id="UP000077315"/>
    </source>
</evidence>
<accession>A0A162NEY3</accession>
<evidence type="ECO:0000313" key="2">
    <source>
        <dbReference type="EMBL" id="OAD73718.1"/>
    </source>
</evidence>
<proteinExistence type="predicted"/>
<gene>
    <name evidence="2" type="ORF">PHYBLDRAFT_168152</name>
</gene>
<keyword evidence="3" id="KW-1185">Reference proteome</keyword>
<feature type="compositionally biased region" description="Polar residues" evidence="1">
    <location>
        <begin position="116"/>
        <end position="127"/>
    </location>
</feature>
<dbReference type="PANTHER" id="PTHR13582">
    <property type="entry name" value="M-PHASE PHOSPHOPROTEIN 6"/>
    <property type="match status" value="1"/>
</dbReference>
<dbReference type="GeneID" id="28996716"/>
<dbReference type="FunCoup" id="A0A162NEY3">
    <property type="interactions" value="64"/>
</dbReference>
<dbReference type="AlphaFoldDB" id="A0A162NEY3"/>
<dbReference type="Pfam" id="PF10175">
    <property type="entry name" value="MPP6"/>
    <property type="match status" value="1"/>
</dbReference>
<dbReference type="EMBL" id="KV440980">
    <property type="protein sequence ID" value="OAD73718.1"/>
    <property type="molecule type" value="Genomic_DNA"/>
</dbReference>